<dbReference type="RefSeq" id="WP_158081321.1">
    <property type="nucleotide sequence ID" value="NZ_MTJN01000002.1"/>
</dbReference>
<evidence type="ECO:0000256" key="1">
    <source>
        <dbReference type="ARBA" id="ARBA00004752"/>
    </source>
</evidence>
<keyword evidence="10" id="KW-1185">Reference proteome</keyword>
<protein>
    <recommendedName>
        <fullName evidence="8">L,D-TPase catalytic domain-containing protein</fullName>
    </recommendedName>
</protein>
<name>A0A1T1AXH4_RHOFE</name>
<dbReference type="OrthoDB" id="9809748at2"/>
<gene>
    <name evidence="9" type="ORF">RF819_20860</name>
</gene>
<dbReference type="SUPFAM" id="SSF141523">
    <property type="entry name" value="L,D-transpeptidase catalytic domain-like"/>
    <property type="match status" value="1"/>
</dbReference>
<dbReference type="InterPro" id="IPR038063">
    <property type="entry name" value="Transpep_catalytic_dom"/>
</dbReference>
<dbReference type="GO" id="GO:0071555">
    <property type="term" value="P:cell wall organization"/>
    <property type="evidence" value="ECO:0007669"/>
    <property type="project" value="UniProtKB-UniRule"/>
</dbReference>
<accession>A0A1T1AXH4</accession>
<evidence type="ECO:0000256" key="3">
    <source>
        <dbReference type="ARBA" id="ARBA00022679"/>
    </source>
</evidence>
<comment type="caution">
    <text evidence="9">The sequence shown here is derived from an EMBL/GenBank/DDBJ whole genome shotgun (WGS) entry which is preliminary data.</text>
</comment>
<keyword evidence="4 7" id="KW-0133">Cell shape</keyword>
<evidence type="ECO:0000256" key="6">
    <source>
        <dbReference type="ARBA" id="ARBA00023316"/>
    </source>
</evidence>
<dbReference type="GO" id="GO:0008360">
    <property type="term" value="P:regulation of cell shape"/>
    <property type="evidence" value="ECO:0007669"/>
    <property type="project" value="UniProtKB-UniRule"/>
</dbReference>
<dbReference type="UniPathway" id="UPA00219"/>
<feature type="active site" description="Nucleophile" evidence="7">
    <location>
        <position position="19"/>
    </location>
</feature>
<dbReference type="Pfam" id="PF03734">
    <property type="entry name" value="YkuD"/>
    <property type="match status" value="1"/>
</dbReference>
<evidence type="ECO:0000256" key="5">
    <source>
        <dbReference type="ARBA" id="ARBA00022984"/>
    </source>
</evidence>
<organism evidence="9 10">
    <name type="scientific">Rhodoferax fermentans</name>
    <dbReference type="NCBI Taxonomy" id="28066"/>
    <lineage>
        <taxon>Bacteria</taxon>
        <taxon>Pseudomonadati</taxon>
        <taxon>Pseudomonadota</taxon>
        <taxon>Betaproteobacteria</taxon>
        <taxon>Burkholderiales</taxon>
        <taxon>Comamonadaceae</taxon>
        <taxon>Rhodoferax</taxon>
    </lineage>
</organism>
<proteinExistence type="inferred from homology"/>
<sequence length="95" mass="10651">MHGTPSSQFTRAPQATDGCVAVANPDLERILRTVEVRTTPVLIEKNLNWVRPDKLASQRQQFQRLCRLGPMPKETVVKANFCSSMPMTSAQKARI</sequence>
<evidence type="ECO:0000313" key="9">
    <source>
        <dbReference type="EMBL" id="OOV08800.1"/>
    </source>
</evidence>
<dbReference type="Proteomes" id="UP000190750">
    <property type="component" value="Unassembled WGS sequence"/>
</dbReference>
<keyword evidence="5 7" id="KW-0573">Peptidoglycan synthesis</keyword>
<feature type="active site" description="Proton donor/acceptor" evidence="7">
    <location>
        <position position="2"/>
    </location>
</feature>
<reference evidence="9 10" key="1">
    <citation type="submission" date="2017-01" db="EMBL/GenBank/DDBJ databases">
        <title>Genome sequencing of Rhodoferax fermentans JCM 7819.</title>
        <authorList>
            <person name="Kim Y.J."/>
            <person name="Farh M.E.-A."/>
            <person name="Yang D.-C."/>
        </authorList>
    </citation>
    <scope>NUCLEOTIDE SEQUENCE [LARGE SCALE GENOMIC DNA]</scope>
    <source>
        <strain evidence="9 10">JCM 7819</strain>
    </source>
</reference>
<dbReference type="InterPro" id="IPR005490">
    <property type="entry name" value="LD_TPept_cat_dom"/>
</dbReference>
<feature type="domain" description="L,D-TPase catalytic" evidence="8">
    <location>
        <begin position="1"/>
        <end position="44"/>
    </location>
</feature>
<evidence type="ECO:0000259" key="8">
    <source>
        <dbReference type="PROSITE" id="PS52029"/>
    </source>
</evidence>
<dbReference type="AlphaFoldDB" id="A0A1T1AXH4"/>
<keyword evidence="6 7" id="KW-0961">Cell wall biogenesis/degradation</keyword>
<evidence type="ECO:0000256" key="7">
    <source>
        <dbReference type="PROSITE-ProRule" id="PRU01373"/>
    </source>
</evidence>
<comment type="pathway">
    <text evidence="1 7">Cell wall biogenesis; peptidoglycan biosynthesis.</text>
</comment>
<dbReference type="GO" id="GO:0016740">
    <property type="term" value="F:transferase activity"/>
    <property type="evidence" value="ECO:0007669"/>
    <property type="project" value="UniProtKB-KW"/>
</dbReference>
<evidence type="ECO:0000256" key="2">
    <source>
        <dbReference type="ARBA" id="ARBA00005992"/>
    </source>
</evidence>
<evidence type="ECO:0000313" key="10">
    <source>
        <dbReference type="Proteomes" id="UP000190750"/>
    </source>
</evidence>
<dbReference type="EMBL" id="MTJN01000002">
    <property type="protein sequence ID" value="OOV08800.1"/>
    <property type="molecule type" value="Genomic_DNA"/>
</dbReference>
<dbReference type="PROSITE" id="PS52029">
    <property type="entry name" value="LD_TPASE"/>
    <property type="match status" value="1"/>
</dbReference>
<evidence type="ECO:0000256" key="4">
    <source>
        <dbReference type="ARBA" id="ARBA00022960"/>
    </source>
</evidence>
<dbReference type="STRING" id="28066.RF819_20860"/>
<keyword evidence="3" id="KW-0808">Transferase</keyword>
<comment type="similarity">
    <text evidence="2">Belongs to the YkuD family.</text>
</comment>
<dbReference type="GO" id="GO:0004180">
    <property type="term" value="F:carboxypeptidase activity"/>
    <property type="evidence" value="ECO:0007669"/>
    <property type="project" value="UniProtKB-ARBA"/>
</dbReference>
<dbReference type="GO" id="GO:0009252">
    <property type="term" value="P:peptidoglycan biosynthetic process"/>
    <property type="evidence" value="ECO:0007669"/>
    <property type="project" value="UniProtKB-UniPathway"/>
</dbReference>